<dbReference type="InterPro" id="IPR013078">
    <property type="entry name" value="His_Pase_superF_clade-1"/>
</dbReference>
<protein>
    <submittedName>
        <fullName evidence="1">Broad specificity phosphatase PhoE</fullName>
    </submittedName>
</protein>
<evidence type="ECO:0000313" key="1">
    <source>
        <dbReference type="EMBL" id="NYI67759.1"/>
    </source>
</evidence>
<dbReference type="RefSeq" id="WP_179427957.1">
    <property type="nucleotide sequence ID" value="NZ_JACBZP010000001.1"/>
</dbReference>
<gene>
    <name evidence="1" type="ORF">BJY26_002065</name>
</gene>
<sequence length="184" mass="20330">MHIHLVRHGTPLIDLNRQPSEWDLDPKGLAEVDRLASSGVLPGDARWVSSNEPKAVQTANRLTDKTVETDSRLCEQKRPSSWVKDFAIHIHRTLVTEAASVADGWEPAAETRSRVAEAARAIMESTPGRDLVLVGHSTPWLLLVSELTGRPVDLAAWERMMMPDYCMLDDSSLTVPWGSWAAAA</sequence>
<dbReference type="AlphaFoldDB" id="A0A7Z0IHJ7"/>
<proteinExistence type="predicted"/>
<dbReference type="Gene3D" id="3.40.50.1240">
    <property type="entry name" value="Phosphoglycerate mutase-like"/>
    <property type="match status" value="1"/>
</dbReference>
<dbReference type="EMBL" id="JACBZP010000001">
    <property type="protein sequence ID" value="NYI67759.1"/>
    <property type="molecule type" value="Genomic_DNA"/>
</dbReference>
<keyword evidence="2" id="KW-1185">Reference proteome</keyword>
<name>A0A7Z0IHJ7_9MICO</name>
<evidence type="ECO:0000313" key="2">
    <source>
        <dbReference type="Proteomes" id="UP000539111"/>
    </source>
</evidence>
<dbReference type="Proteomes" id="UP000539111">
    <property type="component" value="Unassembled WGS sequence"/>
</dbReference>
<organism evidence="1 2">
    <name type="scientific">Spelaeicoccus albus</name>
    <dbReference type="NCBI Taxonomy" id="1280376"/>
    <lineage>
        <taxon>Bacteria</taxon>
        <taxon>Bacillati</taxon>
        <taxon>Actinomycetota</taxon>
        <taxon>Actinomycetes</taxon>
        <taxon>Micrococcales</taxon>
        <taxon>Brevibacteriaceae</taxon>
        <taxon>Spelaeicoccus</taxon>
    </lineage>
</organism>
<dbReference type="Pfam" id="PF00300">
    <property type="entry name" value="His_Phos_1"/>
    <property type="match status" value="1"/>
</dbReference>
<accession>A0A7Z0IHJ7</accession>
<dbReference type="SUPFAM" id="SSF53254">
    <property type="entry name" value="Phosphoglycerate mutase-like"/>
    <property type="match status" value="1"/>
</dbReference>
<dbReference type="InterPro" id="IPR029033">
    <property type="entry name" value="His_PPase_superfam"/>
</dbReference>
<comment type="caution">
    <text evidence="1">The sequence shown here is derived from an EMBL/GenBank/DDBJ whole genome shotgun (WGS) entry which is preliminary data.</text>
</comment>
<reference evidence="1 2" key="1">
    <citation type="submission" date="2020-07" db="EMBL/GenBank/DDBJ databases">
        <title>Sequencing the genomes of 1000 actinobacteria strains.</title>
        <authorList>
            <person name="Klenk H.-P."/>
        </authorList>
    </citation>
    <scope>NUCLEOTIDE SEQUENCE [LARGE SCALE GENOMIC DNA]</scope>
    <source>
        <strain evidence="1 2">DSM 26341</strain>
    </source>
</reference>